<dbReference type="EMBL" id="BAABME010001664">
    <property type="protein sequence ID" value="GAA0150830.1"/>
    <property type="molecule type" value="Genomic_DNA"/>
</dbReference>
<dbReference type="PROSITE" id="PS50076">
    <property type="entry name" value="DNAJ_2"/>
    <property type="match status" value="1"/>
</dbReference>
<evidence type="ECO:0000313" key="4">
    <source>
        <dbReference type="EMBL" id="GAA0150830.1"/>
    </source>
</evidence>
<dbReference type="FunFam" id="1.10.287.110:FF:000080">
    <property type="entry name" value="NAD(P)H-quinone oxidoreductase subunit U chloroplastic"/>
    <property type="match status" value="1"/>
</dbReference>
<dbReference type="GO" id="GO:0010598">
    <property type="term" value="C:NAD(P)H dehydrogenase complex (plastoquinone)"/>
    <property type="evidence" value="ECO:0007669"/>
    <property type="project" value="InterPro"/>
</dbReference>
<dbReference type="Gene3D" id="1.10.287.110">
    <property type="entry name" value="DnaJ domain"/>
    <property type="match status" value="1"/>
</dbReference>
<feature type="region of interest" description="Disordered" evidence="1">
    <location>
        <begin position="57"/>
        <end position="88"/>
    </location>
</feature>
<keyword evidence="2" id="KW-0812">Transmembrane</keyword>
<comment type="caution">
    <text evidence="4">The sequence shown here is derived from an EMBL/GenBank/DDBJ whole genome shotgun (WGS) entry which is preliminary data.</text>
</comment>
<evidence type="ECO:0000313" key="5">
    <source>
        <dbReference type="Proteomes" id="UP001454036"/>
    </source>
</evidence>
<organism evidence="4 5">
    <name type="scientific">Lithospermum erythrorhizon</name>
    <name type="common">Purple gromwell</name>
    <name type="synonym">Lithospermum officinale var. erythrorhizon</name>
    <dbReference type="NCBI Taxonomy" id="34254"/>
    <lineage>
        <taxon>Eukaryota</taxon>
        <taxon>Viridiplantae</taxon>
        <taxon>Streptophyta</taxon>
        <taxon>Embryophyta</taxon>
        <taxon>Tracheophyta</taxon>
        <taxon>Spermatophyta</taxon>
        <taxon>Magnoliopsida</taxon>
        <taxon>eudicotyledons</taxon>
        <taxon>Gunneridae</taxon>
        <taxon>Pentapetalae</taxon>
        <taxon>asterids</taxon>
        <taxon>lamiids</taxon>
        <taxon>Boraginales</taxon>
        <taxon>Boraginaceae</taxon>
        <taxon>Boraginoideae</taxon>
        <taxon>Lithospermeae</taxon>
        <taxon>Lithospermum</taxon>
    </lineage>
</organism>
<dbReference type="InterPro" id="IPR036869">
    <property type="entry name" value="J_dom_sf"/>
</dbReference>
<reference evidence="4 5" key="1">
    <citation type="submission" date="2024-01" db="EMBL/GenBank/DDBJ databases">
        <title>The complete chloroplast genome sequence of Lithospermum erythrorhizon: insights into the phylogenetic relationship among Boraginaceae species and the maternal lineages of purple gromwells.</title>
        <authorList>
            <person name="Okada T."/>
            <person name="Watanabe K."/>
        </authorList>
    </citation>
    <scope>NUCLEOTIDE SEQUENCE [LARGE SCALE GENOMIC DNA]</scope>
</reference>
<protein>
    <submittedName>
        <fullName evidence="4">Oxidoreductase</fullName>
    </submittedName>
</protein>
<accession>A0AAV3PKJ3</accession>
<dbReference type="AlphaFoldDB" id="A0AAV3PKJ3"/>
<dbReference type="GO" id="GO:0009535">
    <property type="term" value="C:chloroplast thylakoid membrane"/>
    <property type="evidence" value="ECO:0007669"/>
    <property type="project" value="InterPro"/>
</dbReference>
<dbReference type="PANTHER" id="PTHR47726:SF1">
    <property type="entry name" value="NAD(P)H-QUINONE OXIDOREDUCTASE SUBUNIT U, CHLOROPLASTIC"/>
    <property type="match status" value="1"/>
</dbReference>
<feature type="compositionally biased region" description="Low complexity" evidence="1">
    <location>
        <begin position="60"/>
        <end position="88"/>
    </location>
</feature>
<keyword evidence="5" id="KW-1185">Reference proteome</keyword>
<dbReference type="InterPro" id="IPR001623">
    <property type="entry name" value="DnaJ_domain"/>
</dbReference>
<dbReference type="Pfam" id="PF00226">
    <property type="entry name" value="DnaJ"/>
    <property type="match status" value="1"/>
</dbReference>
<dbReference type="Proteomes" id="UP001454036">
    <property type="component" value="Unassembled WGS sequence"/>
</dbReference>
<evidence type="ECO:0000259" key="3">
    <source>
        <dbReference type="PROSITE" id="PS50076"/>
    </source>
</evidence>
<name>A0AAV3PKJ3_LITER</name>
<dbReference type="InterPro" id="IPR044199">
    <property type="entry name" value="NdhU_chloroplastic"/>
</dbReference>
<dbReference type="SUPFAM" id="SSF46565">
    <property type="entry name" value="Chaperone J-domain"/>
    <property type="match status" value="1"/>
</dbReference>
<dbReference type="PANTHER" id="PTHR47726">
    <property type="entry name" value="NAD(P)H-QUINONE OXIDOREDUCTASE SUBUNIT U, CHLOROPLASTIC"/>
    <property type="match status" value="1"/>
</dbReference>
<evidence type="ECO:0000256" key="1">
    <source>
        <dbReference type="SAM" id="MobiDB-lite"/>
    </source>
</evidence>
<feature type="transmembrane region" description="Helical" evidence="2">
    <location>
        <begin position="219"/>
        <end position="238"/>
    </location>
</feature>
<feature type="domain" description="J" evidence="3">
    <location>
        <begin position="113"/>
        <end position="179"/>
    </location>
</feature>
<proteinExistence type="predicted"/>
<evidence type="ECO:0000256" key="2">
    <source>
        <dbReference type="SAM" id="Phobius"/>
    </source>
</evidence>
<gene>
    <name evidence="4" type="ORF">LIER_09684</name>
</gene>
<sequence>MAATSTTTAILAYATSQNSLTISPKPNHFYYCTTSVSCSRLFVTKRQINKRPLIPTINVSSSSDASTSETTTTAEAESSEEAAAIELPEEPPSLISALNVDRALRGLAITEVDHYGMLNLPRGCSYDQVTDAYTKKVEELKLMSQDLEDEELTKQYDQLKESYSVLSSVEERRLYDWSLARVGNPDKFVWPYEVDITQTICDPADPPSQEPEDIGPTRVTGYIILGWLMLSFVLLVALNT</sequence>
<keyword evidence="2" id="KW-1133">Transmembrane helix</keyword>
<keyword evidence="2" id="KW-0472">Membrane</keyword>